<keyword evidence="4" id="KW-0547">Nucleotide-binding</keyword>
<reference evidence="8 9" key="1">
    <citation type="journal article" date="2002" name="Nature">
        <title>Genome sequence and comparative analysis of the model rodent malaria parasite Plasmodium yoelii yoelii.</title>
        <authorList>
            <person name="Carlton J.M."/>
            <person name="Angiuoli S.V."/>
            <person name="Suh B.B."/>
            <person name="Kooij T.W."/>
            <person name="Pertea M."/>
            <person name="Silva J.C."/>
            <person name="Ermolaeva M.D."/>
            <person name="Allen J.E."/>
            <person name="Selengut J.D."/>
            <person name="Koo H.L."/>
            <person name="Peterson J.D."/>
            <person name="Pop M."/>
            <person name="Kosack D.S."/>
            <person name="Shumway M.F."/>
            <person name="Bidwell S.L."/>
            <person name="Shallom S.J."/>
            <person name="van Aken S.E."/>
            <person name="Riedmuller S.B."/>
            <person name="Feldblyum T.V."/>
            <person name="Cho J.K."/>
            <person name="Quackenbush J."/>
            <person name="Sedegah M."/>
            <person name="Shoaibi A."/>
            <person name="Cummings L.M."/>
            <person name="Florens L."/>
            <person name="Yates J.R."/>
            <person name="Raine J.D."/>
            <person name="Sinden R.E."/>
            <person name="Harris M.A."/>
            <person name="Cunningham D.A."/>
            <person name="Preiser P.R."/>
            <person name="Bergman L.W."/>
            <person name="Vaidya A.B."/>
            <person name="van Lin L.H."/>
            <person name="Janse C.J."/>
            <person name="Waters A.P."/>
            <person name="Smith H.O."/>
            <person name="White O.R."/>
            <person name="Salzberg S.L."/>
            <person name="Venter J.C."/>
            <person name="Fraser C.M."/>
            <person name="Hoffman S.L."/>
            <person name="Gardner M.J."/>
            <person name="Carucci D.J."/>
        </authorList>
    </citation>
    <scope>NUCLEOTIDE SEQUENCE [LARGE SCALE GENOMIC DNA]</scope>
    <source>
        <strain evidence="8 9">17XNL</strain>
    </source>
</reference>
<evidence type="ECO:0000256" key="4">
    <source>
        <dbReference type="ARBA" id="ARBA00022741"/>
    </source>
</evidence>
<dbReference type="Proteomes" id="UP000008553">
    <property type="component" value="Unassembled WGS sequence"/>
</dbReference>
<protein>
    <submittedName>
        <fullName evidence="8">MAP kinase-related</fullName>
    </submittedName>
</protein>
<evidence type="ECO:0000313" key="8">
    <source>
        <dbReference type="EMBL" id="EAA18783.1"/>
    </source>
</evidence>
<organism evidence="8 9">
    <name type="scientific">Plasmodium yoelii yoelii</name>
    <dbReference type="NCBI Taxonomy" id="73239"/>
    <lineage>
        <taxon>Eukaryota</taxon>
        <taxon>Sar</taxon>
        <taxon>Alveolata</taxon>
        <taxon>Apicomplexa</taxon>
        <taxon>Aconoidasida</taxon>
        <taxon>Haemosporida</taxon>
        <taxon>Plasmodiidae</taxon>
        <taxon>Plasmodium</taxon>
        <taxon>Plasmodium (Vinckeia)</taxon>
    </lineage>
</organism>
<dbReference type="SMART" id="SM00220">
    <property type="entry name" value="S_TKc"/>
    <property type="match status" value="1"/>
</dbReference>
<evidence type="ECO:0000256" key="2">
    <source>
        <dbReference type="ARBA" id="ARBA00022527"/>
    </source>
</evidence>
<keyword evidence="3" id="KW-0808">Transferase</keyword>
<dbReference type="PaxDb" id="73239-Q7RAE6"/>
<dbReference type="SUPFAM" id="SSF56112">
    <property type="entry name" value="Protein kinase-like (PK-like)"/>
    <property type="match status" value="1"/>
</dbReference>
<evidence type="ECO:0000256" key="1">
    <source>
        <dbReference type="ARBA" id="ARBA00005527"/>
    </source>
</evidence>
<gene>
    <name evidence="8" type="ORF">PY06554</name>
</gene>
<evidence type="ECO:0000256" key="6">
    <source>
        <dbReference type="ARBA" id="ARBA00022840"/>
    </source>
</evidence>
<dbReference type="InterPro" id="IPR000719">
    <property type="entry name" value="Prot_kinase_dom"/>
</dbReference>
<evidence type="ECO:0000259" key="7">
    <source>
        <dbReference type="PROSITE" id="PS50011"/>
    </source>
</evidence>
<proteinExistence type="inferred from homology"/>
<dbReference type="STRING" id="73239.Q7RAE6"/>
<dbReference type="PANTHER" id="PTHR24057">
    <property type="entry name" value="GLYCOGEN SYNTHASE KINASE-3 ALPHA"/>
    <property type="match status" value="1"/>
</dbReference>
<dbReference type="GO" id="GO:0005524">
    <property type="term" value="F:ATP binding"/>
    <property type="evidence" value="ECO:0007669"/>
    <property type="project" value="UniProtKB-KW"/>
</dbReference>
<feature type="domain" description="Protein kinase" evidence="7">
    <location>
        <begin position="1"/>
        <end position="165"/>
    </location>
</feature>
<accession>Q7RAE6</accession>
<dbReference type="GO" id="GO:0007165">
    <property type="term" value="P:signal transduction"/>
    <property type="evidence" value="ECO:0007669"/>
    <property type="project" value="TreeGrafter"/>
</dbReference>
<dbReference type="EMBL" id="AABL01002229">
    <property type="protein sequence ID" value="EAA18783.1"/>
    <property type="molecule type" value="Genomic_DNA"/>
</dbReference>
<dbReference type="AlphaFoldDB" id="Q7RAE6"/>
<keyword evidence="6" id="KW-0067">ATP-binding</keyword>
<dbReference type="PROSITE" id="PS50011">
    <property type="entry name" value="PROTEIN_KINASE_DOM"/>
    <property type="match status" value="1"/>
</dbReference>
<comment type="caution">
    <text evidence="8">The sequence shown here is derived from an EMBL/GenBank/DDBJ whole genome shotgun (WGS) entry which is preliminary data.</text>
</comment>
<dbReference type="GO" id="GO:0030154">
    <property type="term" value="P:cell differentiation"/>
    <property type="evidence" value="ECO:0007669"/>
    <property type="project" value="TreeGrafter"/>
</dbReference>
<keyword evidence="5 8" id="KW-0418">Kinase</keyword>
<dbReference type="PANTHER" id="PTHR24057:SF0">
    <property type="entry name" value="PROTEIN KINASE SHAGGY-RELATED"/>
    <property type="match status" value="1"/>
</dbReference>
<evidence type="ECO:0000256" key="5">
    <source>
        <dbReference type="ARBA" id="ARBA00022777"/>
    </source>
</evidence>
<dbReference type="PROSITE" id="PS00108">
    <property type="entry name" value="PROTEIN_KINASE_ST"/>
    <property type="match status" value="1"/>
</dbReference>
<dbReference type="Pfam" id="PF00069">
    <property type="entry name" value="Pkinase"/>
    <property type="match status" value="1"/>
</dbReference>
<sequence>MDKHNLIHIYFSQICLGIKNLHEHNVAHRDLKPDNILVTNKLININLDTPDINVEICDLGSAKKVEKNIISIPYICSRWYRAPELLCGSMYYTTDVDLWSLGCIIFELINLCPLFPGKFKKDEYSEECSQIINLIEVLGSPNMDPNERLKIDEVLDNSYFSTLHI</sequence>
<dbReference type="Gene3D" id="1.10.510.10">
    <property type="entry name" value="Transferase(Phosphotransferase) domain 1"/>
    <property type="match status" value="1"/>
</dbReference>
<dbReference type="InParanoid" id="Q7RAE6"/>
<comment type="similarity">
    <text evidence="1">Belongs to the protein kinase superfamily. CMGC Ser/Thr protein kinase family. GSK-3 subfamily.</text>
</comment>
<evidence type="ECO:0000256" key="3">
    <source>
        <dbReference type="ARBA" id="ARBA00022679"/>
    </source>
</evidence>
<dbReference type="GO" id="GO:0005737">
    <property type="term" value="C:cytoplasm"/>
    <property type="evidence" value="ECO:0007669"/>
    <property type="project" value="TreeGrafter"/>
</dbReference>
<dbReference type="InterPro" id="IPR050591">
    <property type="entry name" value="GSK-3"/>
</dbReference>
<keyword evidence="9" id="KW-1185">Reference proteome</keyword>
<dbReference type="GO" id="GO:0004674">
    <property type="term" value="F:protein serine/threonine kinase activity"/>
    <property type="evidence" value="ECO:0007669"/>
    <property type="project" value="UniProtKB-KW"/>
</dbReference>
<dbReference type="InterPro" id="IPR008271">
    <property type="entry name" value="Ser/Thr_kinase_AS"/>
</dbReference>
<name>Q7RAE6_PLAYO</name>
<evidence type="ECO:0000313" key="9">
    <source>
        <dbReference type="Proteomes" id="UP000008553"/>
    </source>
</evidence>
<dbReference type="GO" id="GO:0005634">
    <property type="term" value="C:nucleus"/>
    <property type="evidence" value="ECO:0007669"/>
    <property type="project" value="TreeGrafter"/>
</dbReference>
<keyword evidence="2" id="KW-0723">Serine/threonine-protein kinase</keyword>
<dbReference type="InterPro" id="IPR011009">
    <property type="entry name" value="Kinase-like_dom_sf"/>
</dbReference>